<dbReference type="GeneID" id="55816762"/>
<feature type="compositionally biased region" description="Basic residues" evidence="1">
    <location>
        <begin position="60"/>
        <end position="70"/>
    </location>
</feature>
<protein>
    <submittedName>
        <fullName evidence="2">Uncharacterized protein</fullName>
    </submittedName>
</protein>
<dbReference type="KEGG" id="vg:55816762"/>
<feature type="region of interest" description="Disordered" evidence="1">
    <location>
        <begin position="1"/>
        <end position="36"/>
    </location>
</feature>
<dbReference type="EMBL" id="MT024868">
    <property type="protein sequence ID" value="QIN94370.1"/>
    <property type="molecule type" value="Genomic_DNA"/>
</dbReference>
<sequence>MTTTHSTLAALIVEENDRADRAQADRQRGRNEPEHLGQARLLAATREIAEYNARNPHPQTIKRRARKAKQ</sequence>
<reference evidence="2 3" key="1">
    <citation type="submission" date="2020-02" db="EMBL/GenBank/DDBJ databases">
        <authorList>
            <person name="Bojorquez D.A."/>
            <person name="Alcantara J.K.D.L."/>
            <person name="Arambulo J.M.L."/>
            <person name="Budzinski C.A."/>
            <person name="Campbell G.A."/>
            <person name="Dosanjh M.K."/>
            <person name="Gallardo M.A."/>
            <person name="Huang C."/>
            <person name="Nguyen N."/>
            <person name="Yee O.M."/>
            <person name="Ngo R.T."/>
            <person name="Kapinos A."/>
            <person name="Freise A.C."/>
            <person name="Reddi K."/>
            <person name="Moberg-Parker J."/>
            <person name="Garlena R.A."/>
            <person name="Russell D.A."/>
            <person name="Pope W.H."/>
            <person name="Jacobs-Sera D."/>
            <person name="Hatfull G.F."/>
        </authorList>
    </citation>
    <scope>NUCLEOTIDE SEQUENCE [LARGE SCALE GENOMIC DNA]</scope>
</reference>
<gene>
    <name evidence="2" type="primary">41</name>
    <name evidence="2" type="ORF">SEA_ABBA_41</name>
</gene>
<evidence type="ECO:0000256" key="1">
    <source>
        <dbReference type="SAM" id="MobiDB-lite"/>
    </source>
</evidence>
<organism evidence="2 3">
    <name type="scientific">Arthrobacter phage Abba</name>
    <dbReference type="NCBI Taxonomy" id="2713256"/>
    <lineage>
        <taxon>Viruses</taxon>
        <taxon>Duplodnaviria</taxon>
        <taxon>Heunggongvirae</taxon>
        <taxon>Uroviricota</taxon>
        <taxon>Caudoviricetes</taxon>
        <taxon>Berryhillviridae</taxon>
        <taxon>Ayohtrevirus</taxon>
        <taxon>Ayohtrevirus abba</taxon>
    </lineage>
</organism>
<feature type="region of interest" description="Disordered" evidence="1">
    <location>
        <begin position="50"/>
        <end position="70"/>
    </location>
</feature>
<evidence type="ECO:0000313" key="2">
    <source>
        <dbReference type="EMBL" id="QIN94370.1"/>
    </source>
</evidence>
<accession>A0A6G8R2E0</accession>
<feature type="compositionally biased region" description="Basic and acidic residues" evidence="1">
    <location>
        <begin position="15"/>
        <end position="36"/>
    </location>
</feature>
<dbReference type="RefSeq" id="YP_009887307.1">
    <property type="nucleotide sequence ID" value="NC_049498.1"/>
</dbReference>
<keyword evidence="3" id="KW-1185">Reference proteome</keyword>
<evidence type="ECO:0000313" key="3">
    <source>
        <dbReference type="Proteomes" id="UP000500909"/>
    </source>
</evidence>
<proteinExistence type="predicted"/>
<dbReference type="Proteomes" id="UP000500909">
    <property type="component" value="Segment"/>
</dbReference>
<name>A0A6G8R2E0_9CAUD</name>